<evidence type="ECO:0000259" key="16">
    <source>
        <dbReference type="PROSITE" id="PS51473"/>
    </source>
</evidence>
<accession>A0A7N0ZU40</accession>
<dbReference type="CDD" id="cd23509">
    <property type="entry name" value="Gnk2-like"/>
    <property type="match status" value="2"/>
</dbReference>
<name>A0A7N0ZU40_KALFE</name>
<keyword evidence="6 15" id="KW-0732">Signal</keyword>
<dbReference type="Proteomes" id="UP000594263">
    <property type="component" value="Unplaced"/>
</dbReference>
<feature type="chain" id="PRO_5029840495" description="Gnk2-homologous domain-containing protein" evidence="15">
    <location>
        <begin position="22"/>
        <end position="290"/>
    </location>
</feature>
<feature type="transmembrane region" description="Helical" evidence="14">
    <location>
        <begin position="248"/>
        <end position="268"/>
    </location>
</feature>
<evidence type="ECO:0000256" key="4">
    <source>
        <dbReference type="ARBA" id="ARBA00022581"/>
    </source>
</evidence>
<comment type="similarity">
    <text evidence="13">Belongs to the cysteine-rich repeat secretory protein family. Plasmodesmata-located proteins (PDLD) subfamily.</text>
</comment>
<evidence type="ECO:0000313" key="17">
    <source>
        <dbReference type="EnsemblPlants" id="Kaladp0036s0237.1.v1.1"/>
    </source>
</evidence>
<proteinExistence type="inferred from homology"/>
<evidence type="ECO:0000256" key="1">
    <source>
        <dbReference type="ARBA" id="ARBA00004251"/>
    </source>
</evidence>
<evidence type="ECO:0000256" key="14">
    <source>
        <dbReference type="SAM" id="Phobius"/>
    </source>
</evidence>
<dbReference type="GO" id="GO:0009506">
    <property type="term" value="C:plasmodesma"/>
    <property type="evidence" value="ECO:0007669"/>
    <property type="project" value="UniProtKB-SubCell"/>
</dbReference>
<keyword evidence="8" id="KW-0965">Cell junction</keyword>
<dbReference type="OMA" id="TDCLANA"/>
<keyword evidence="18" id="KW-1185">Reference proteome</keyword>
<dbReference type="Gramene" id="Kaladp0036s0237.1.v1.1">
    <property type="protein sequence ID" value="Kaladp0036s0237.1.v1.1"/>
    <property type="gene ID" value="Kaladp0036s0237.v1.1"/>
</dbReference>
<dbReference type="InterPro" id="IPR002902">
    <property type="entry name" value="GNK2"/>
</dbReference>
<dbReference type="InterPro" id="IPR051378">
    <property type="entry name" value="Cell2Cell_Antifungal"/>
</dbReference>
<keyword evidence="5 14" id="KW-0812">Transmembrane</keyword>
<evidence type="ECO:0000256" key="2">
    <source>
        <dbReference type="ARBA" id="ARBA00022448"/>
    </source>
</evidence>
<dbReference type="PANTHER" id="PTHR32080:SF31">
    <property type="entry name" value="PLASMODESMATA-LOCATED PROTEIN 6"/>
    <property type="match status" value="1"/>
</dbReference>
<dbReference type="InterPro" id="IPR038408">
    <property type="entry name" value="GNK2_sf"/>
</dbReference>
<evidence type="ECO:0000256" key="15">
    <source>
        <dbReference type="SAM" id="SignalP"/>
    </source>
</evidence>
<dbReference type="EnsemblPlants" id="Kaladp0036s0237.1.v1.1">
    <property type="protein sequence ID" value="Kaladp0036s0237.1.v1.1"/>
    <property type="gene ID" value="Kaladp0036s0237.v1.1"/>
</dbReference>
<evidence type="ECO:0000256" key="8">
    <source>
        <dbReference type="ARBA" id="ARBA00022949"/>
    </source>
</evidence>
<keyword evidence="7" id="KW-0677">Repeat</keyword>
<evidence type="ECO:0000256" key="9">
    <source>
        <dbReference type="ARBA" id="ARBA00022989"/>
    </source>
</evidence>
<keyword evidence="11" id="KW-1015">Disulfide bond</keyword>
<evidence type="ECO:0000313" key="18">
    <source>
        <dbReference type="Proteomes" id="UP000594263"/>
    </source>
</evidence>
<keyword evidence="9 14" id="KW-1133">Transmembrane helix</keyword>
<dbReference type="Pfam" id="PF01657">
    <property type="entry name" value="Stress-antifung"/>
    <property type="match status" value="2"/>
</dbReference>
<evidence type="ECO:0000256" key="6">
    <source>
        <dbReference type="ARBA" id="ARBA00022729"/>
    </source>
</evidence>
<evidence type="ECO:0000256" key="3">
    <source>
        <dbReference type="ARBA" id="ARBA00022475"/>
    </source>
</evidence>
<dbReference type="Gene3D" id="3.30.430.20">
    <property type="entry name" value="Gnk2 domain, C-X8-C-X2-C motif"/>
    <property type="match status" value="2"/>
</dbReference>
<reference evidence="17" key="1">
    <citation type="submission" date="2021-01" db="UniProtKB">
        <authorList>
            <consortium name="EnsemblPlants"/>
        </authorList>
    </citation>
    <scope>IDENTIFICATION</scope>
</reference>
<evidence type="ECO:0000256" key="12">
    <source>
        <dbReference type="ARBA" id="ARBA00024184"/>
    </source>
</evidence>
<evidence type="ECO:0000256" key="10">
    <source>
        <dbReference type="ARBA" id="ARBA00023136"/>
    </source>
</evidence>
<organism evidence="17 18">
    <name type="scientific">Kalanchoe fedtschenkoi</name>
    <name type="common">Lavender scallops</name>
    <name type="synonym">South American air plant</name>
    <dbReference type="NCBI Taxonomy" id="63787"/>
    <lineage>
        <taxon>Eukaryota</taxon>
        <taxon>Viridiplantae</taxon>
        <taxon>Streptophyta</taxon>
        <taxon>Embryophyta</taxon>
        <taxon>Tracheophyta</taxon>
        <taxon>Spermatophyta</taxon>
        <taxon>Magnoliopsida</taxon>
        <taxon>eudicotyledons</taxon>
        <taxon>Gunneridae</taxon>
        <taxon>Pentapetalae</taxon>
        <taxon>Saxifragales</taxon>
        <taxon>Crassulaceae</taxon>
        <taxon>Kalanchoe</taxon>
    </lineage>
</organism>
<feature type="signal peptide" evidence="15">
    <location>
        <begin position="1"/>
        <end position="21"/>
    </location>
</feature>
<keyword evidence="10 14" id="KW-0472">Membrane</keyword>
<dbReference type="GO" id="GO:0042742">
    <property type="term" value="P:defense response to bacterium"/>
    <property type="evidence" value="ECO:0007669"/>
    <property type="project" value="TreeGrafter"/>
</dbReference>
<protein>
    <recommendedName>
        <fullName evidence="16">Gnk2-homologous domain-containing protein</fullName>
    </recommendedName>
</protein>
<dbReference type="AlphaFoldDB" id="A0A7N0ZU40"/>
<keyword evidence="4" id="KW-0945">Host-virus interaction</keyword>
<dbReference type="PROSITE" id="PS51473">
    <property type="entry name" value="GNK2"/>
    <property type="match status" value="1"/>
</dbReference>
<comment type="subcellular location">
    <subcellularLocation>
        <location evidence="12">Cell junction</location>
        <location evidence="12">Plasmodesma</location>
    </subcellularLocation>
    <subcellularLocation>
        <location evidence="1">Cell membrane</location>
        <topology evidence="1">Single-pass type I membrane protein</topology>
    </subcellularLocation>
</comment>
<keyword evidence="3" id="KW-1003">Cell membrane</keyword>
<dbReference type="FunFam" id="3.30.430.20:FF:000001">
    <property type="entry name" value="cysteine-rich repeat secretory protein 3"/>
    <property type="match status" value="1"/>
</dbReference>
<keyword evidence="2" id="KW-0813">Transport</keyword>
<evidence type="ECO:0000256" key="7">
    <source>
        <dbReference type="ARBA" id="ARBA00022737"/>
    </source>
</evidence>
<evidence type="ECO:0000256" key="5">
    <source>
        <dbReference type="ARBA" id="ARBA00022692"/>
    </source>
</evidence>
<feature type="domain" description="Gnk2-homologous" evidence="16">
    <location>
        <begin position="24"/>
        <end position="127"/>
    </location>
</feature>
<dbReference type="PANTHER" id="PTHR32080">
    <property type="entry name" value="ANTIFUNGAL PROTEIN GINKBILOBIN-2-LIKE"/>
    <property type="match status" value="1"/>
</dbReference>
<dbReference type="GO" id="GO:0005886">
    <property type="term" value="C:plasma membrane"/>
    <property type="evidence" value="ECO:0007669"/>
    <property type="project" value="UniProtKB-SubCell"/>
</dbReference>
<evidence type="ECO:0000256" key="13">
    <source>
        <dbReference type="ARBA" id="ARBA00038393"/>
    </source>
</evidence>
<evidence type="ECO:0000256" key="11">
    <source>
        <dbReference type="ARBA" id="ARBA00023157"/>
    </source>
</evidence>
<sequence>MEVFLLALLAISAAPIAAVSGGDTTFIYGGCTQQKYPPSSPYRFSLNSLLTTLVSAANYNIYNNFTVTAASTPAAYGLFQCRGDLASDTCSACVSTAISQLGVLCPDSYGAALQLEGCLVKYDSTAFVGAEDKTVVVKRCGPTGLGPSEQVLEYLAGQPGLYRVGAVGKNKGVAQCVGDLSVGECQDCLADAIGRLRSECGGARWGDVFLVKCYARFSGSGDHARTPGSGGIGDYDTNSNDREIQKHLAIIIGIIVGVALIVICFSFINRYLERESKLNKFSLHLLNIYV</sequence>